<dbReference type="NCBIfam" id="NF004461">
    <property type="entry name" value="PRK05787.2-4"/>
    <property type="match status" value="1"/>
</dbReference>
<evidence type="ECO:0000256" key="5">
    <source>
        <dbReference type="ARBA" id="ARBA00022691"/>
    </source>
</evidence>
<dbReference type="PANTHER" id="PTHR43182">
    <property type="entry name" value="COBALT-PRECORRIN-6B C(15)-METHYLTRANSFERASE (DECARBOXYLATING)"/>
    <property type="match status" value="1"/>
</dbReference>
<dbReference type="GO" id="GO:0032259">
    <property type="term" value="P:methylation"/>
    <property type="evidence" value="ECO:0007669"/>
    <property type="project" value="UniProtKB-KW"/>
</dbReference>
<dbReference type="InterPro" id="IPR014777">
    <property type="entry name" value="4pyrrole_Mease_sub1"/>
</dbReference>
<dbReference type="InterPro" id="IPR012818">
    <property type="entry name" value="CbiE"/>
</dbReference>
<keyword evidence="5" id="KW-0949">S-adenosyl-L-methionine</keyword>
<dbReference type="AlphaFoldDB" id="A0A2V2NBZ8"/>
<dbReference type="RefSeq" id="WP_109940214.1">
    <property type="nucleotide sequence ID" value="NZ_CP176366.1"/>
</dbReference>
<evidence type="ECO:0000313" key="8">
    <source>
        <dbReference type="Proteomes" id="UP000245934"/>
    </source>
</evidence>
<keyword evidence="8" id="KW-1185">Reference proteome</keyword>
<dbReference type="Gene3D" id="3.30.950.10">
    <property type="entry name" value="Methyltransferase, Cobalt-precorrin-4 Transmethylase, Domain 2"/>
    <property type="match status" value="1"/>
</dbReference>
<dbReference type="InterPro" id="IPR000878">
    <property type="entry name" value="4pyrrol_Mease"/>
</dbReference>
<feature type="domain" description="Tetrapyrrole methylase" evidence="6">
    <location>
        <begin position="2"/>
        <end position="176"/>
    </location>
</feature>
<proteinExistence type="predicted"/>
<name>A0A2V2NBZ8_9EURY</name>
<dbReference type="InterPro" id="IPR050714">
    <property type="entry name" value="Cobalamin_biosynth_MTase"/>
</dbReference>
<dbReference type="PANTHER" id="PTHR43182:SF1">
    <property type="entry name" value="COBALT-PRECORRIN-7 C(5)-METHYLTRANSFERASE"/>
    <property type="match status" value="1"/>
</dbReference>
<dbReference type="GO" id="GO:0008276">
    <property type="term" value="F:protein methyltransferase activity"/>
    <property type="evidence" value="ECO:0007669"/>
    <property type="project" value="InterPro"/>
</dbReference>
<dbReference type="NCBIfam" id="TIGR02467">
    <property type="entry name" value="CbiE"/>
    <property type="match status" value="1"/>
</dbReference>
<dbReference type="Pfam" id="PF00590">
    <property type="entry name" value="TP_methylase"/>
    <property type="match status" value="1"/>
</dbReference>
<dbReference type="GO" id="GO:0009236">
    <property type="term" value="P:cobalamin biosynthetic process"/>
    <property type="evidence" value="ECO:0007669"/>
    <property type="project" value="UniProtKB-UniPathway"/>
</dbReference>
<dbReference type="InterPro" id="IPR035996">
    <property type="entry name" value="4pyrrol_Methylase_sf"/>
</dbReference>
<comment type="pathway">
    <text evidence="1">Cofactor biosynthesis; adenosylcobalamin biosynthesis.</text>
</comment>
<comment type="caution">
    <text evidence="7">The sequence shown here is derived from an EMBL/GenBank/DDBJ whole genome shotgun (WGS) entry which is preliminary data.</text>
</comment>
<dbReference type="EMBL" id="QGMZ01000012">
    <property type="protein sequence ID" value="PWR75136.1"/>
    <property type="molecule type" value="Genomic_DNA"/>
</dbReference>
<reference evidence="7 8" key="1">
    <citation type="submission" date="2018-05" db="EMBL/GenBank/DDBJ databases">
        <title>Draft genome of Methanospirillum stamsii Pt1.</title>
        <authorList>
            <person name="Dueholm M.S."/>
            <person name="Nielsen P.H."/>
            <person name="Bakmann L.F."/>
            <person name="Otzen D.E."/>
        </authorList>
    </citation>
    <scope>NUCLEOTIDE SEQUENCE [LARGE SCALE GENOMIC DNA]</scope>
    <source>
        <strain evidence="7 8">Pt1</strain>
    </source>
</reference>
<dbReference type="UniPathway" id="UPA00148"/>
<evidence type="ECO:0000256" key="3">
    <source>
        <dbReference type="ARBA" id="ARBA00022603"/>
    </source>
</evidence>
<dbReference type="Proteomes" id="UP000245934">
    <property type="component" value="Unassembled WGS sequence"/>
</dbReference>
<evidence type="ECO:0000256" key="2">
    <source>
        <dbReference type="ARBA" id="ARBA00022573"/>
    </source>
</evidence>
<evidence type="ECO:0000259" key="6">
    <source>
        <dbReference type="Pfam" id="PF00590"/>
    </source>
</evidence>
<organism evidence="7 8">
    <name type="scientific">Methanospirillum stamsii</name>
    <dbReference type="NCBI Taxonomy" id="1277351"/>
    <lineage>
        <taxon>Archaea</taxon>
        <taxon>Methanobacteriati</taxon>
        <taxon>Methanobacteriota</taxon>
        <taxon>Stenosarchaea group</taxon>
        <taxon>Methanomicrobia</taxon>
        <taxon>Methanomicrobiales</taxon>
        <taxon>Methanospirillaceae</taxon>
        <taxon>Methanospirillum</taxon>
    </lineage>
</organism>
<dbReference type="InterPro" id="IPR014776">
    <property type="entry name" value="4pyrrole_Mease_sub2"/>
</dbReference>
<keyword evidence="3 7" id="KW-0489">Methyltransferase</keyword>
<dbReference type="SUPFAM" id="SSF53790">
    <property type="entry name" value="Tetrapyrrole methylase"/>
    <property type="match status" value="1"/>
</dbReference>
<evidence type="ECO:0000256" key="1">
    <source>
        <dbReference type="ARBA" id="ARBA00004953"/>
    </source>
</evidence>
<evidence type="ECO:0000313" key="7">
    <source>
        <dbReference type="EMBL" id="PWR75136.1"/>
    </source>
</evidence>
<dbReference type="CDD" id="cd11644">
    <property type="entry name" value="Precorrin-6Y-MT"/>
    <property type="match status" value="1"/>
</dbReference>
<gene>
    <name evidence="7" type="ORF">DLD82_06030</name>
</gene>
<protein>
    <submittedName>
        <fullName evidence="7">Cobalt-precorrin-7 (C(5))-methyltransferase</fullName>
    </submittedName>
</protein>
<dbReference type="OrthoDB" id="42238at2157"/>
<dbReference type="GeneID" id="97609056"/>
<evidence type="ECO:0000256" key="4">
    <source>
        <dbReference type="ARBA" id="ARBA00022679"/>
    </source>
</evidence>
<dbReference type="Gene3D" id="3.40.1010.10">
    <property type="entry name" value="Cobalt-precorrin-4 Transmethylase, Domain 1"/>
    <property type="match status" value="1"/>
</dbReference>
<keyword evidence="4 7" id="KW-0808">Transferase</keyword>
<keyword evidence="2" id="KW-0169">Cobalamin biosynthesis</keyword>
<sequence length="196" mass="21019">MKIVGVGCGPGMLTESAITVIRSARLIVGSERAINLVKSHISRNAEVRIIEDYSSLRQLPNDAIVLSTGDPMVSGLGYLGGEITPGISSIQLGAARTGISLTNLFIITAHGRDHEKAIDDCCEMHVKGRKSCIIADPRFPVNTLASSLSRLSIPARIIICENLGYPDEKIHEGTAQNPPVPEGNIYILFVTNTEKS</sequence>
<accession>A0A2V2NBZ8</accession>